<keyword evidence="4 10" id="KW-0808">Transferase</keyword>
<comment type="catalytic activity">
    <reaction evidence="8 10">
        <text>dCMP + ATP = dCDP + ADP</text>
        <dbReference type="Rhea" id="RHEA:25094"/>
        <dbReference type="ChEBI" id="CHEBI:30616"/>
        <dbReference type="ChEBI" id="CHEBI:57566"/>
        <dbReference type="ChEBI" id="CHEBI:58593"/>
        <dbReference type="ChEBI" id="CHEBI:456216"/>
        <dbReference type="EC" id="2.7.4.25"/>
    </reaction>
</comment>
<dbReference type="Gene3D" id="3.40.50.300">
    <property type="entry name" value="P-loop containing nucleotide triphosphate hydrolases"/>
    <property type="match status" value="1"/>
</dbReference>
<evidence type="ECO:0000256" key="1">
    <source>
        <dbReference type="ARBA" id="ARBA00004496"/>
    </source>
</evidence>
<gene>
    <name evidence="10" type="primary">cmk</name>
    <name evidence="11" type="ORF">SACC_06480</name>
</gene>
<evidence type="ECO:0000256" key="6">
    <source>
        <dbReference type="ARBA" id="ARBA00022777"/>
    </source>
</evidence>
<dbReference type="GeneID" id="68865383"/>
<comment type="subcellular location">
    <subcellularLocation>
        <location evidence="1 10">Cytoplasm</location>
    </subcellularLocation>
</comment>
<evidence type="ECO:0000256" key="4">
    <source>
        <dbReference type="ARBA" id="ARBA00022679"/>
    </source>
</evidence>
<dbReference type="GO" id="GO:0005524">
    <property type="term" value="F:ATP binding"/>
    <property type="evidence" value="ECO:0007669"/>
    <property type="project" value="UniProtKB-UniRule"/>
</dbReference>
<dbReference type="Pfam" id="PF13189">
    <property type="entry name" value="Cytidylate_kin2"/>
    <property type="match status" value="1"/>
</dbReference>
<dbReference type="InterPro" id="IPR027417">
    <property type="entry name" value="P-loop_NTPase"/>
</dbReference>
<dbReference type="AlphaFoldDB" id="A0AAQ4CPA0"/>
<evidence type="ECO:0000256" key="7">
    <source>
        <dbReference type="ARBA" id="ARBA00022840"/>
    </source>
</evidence>
<evidence type="ECO:0000256" key="2">
    <source>
        <dbReference type="ARBA" id="ARBA00011005"/>
    </source>
</evidence>
<dbReference type="GO" id="GO:0036431">
    <property type="term" value="F:dCMP kinase activity"/>
    <property type="evidence" value="ECO:0007669"/>
    <property type="project" value="InterPro"/>
</dbReference>
<organism evidence="11 12">
    <name type="scientific">Saccharolobus caldissimus</name>
    <dbReference type="NCBI Taxonomy" id="1702097"/>
    <lineage>
        <taxon>Archaea</taxon>
        <taxon>Thermoproteota</taxon>
        <taxon>Thermoprotei</taxon>
        <taxon>Sulfolobales</taxon>
        <taxon>Sulfolobaceae</taxon>
        <taxon>Saccharolobus</taxon>
    </lineage>
</organism>
<protein>
    <recommendedName>
        <fullName evidence="10">Cytidylate kinase</fullName>
        <shortName evidence="10">CK</shortName>
        <ecNumber evidence="10">2.7.4.25</ecNumber>
    </recommendedName>
    <alternativeName>
        <fullName evidence="10">Cytidine monophosphate kinase</fullName>
        <shortName evidence="10">CMP kinase</shortName>
    </alternativeName>
</protein>
<dbReference type="HAMAP" id="MF_00239">
    <property type="entry name" value="Cytidyl_kinase_type2"/>
    <property type="match status" value="1"/>
</dbReference>
<accession>A0AAQ4CPA0</accession>
<evidence type="ECO:0000256" key="9">
    <source>
        <dbReference type="ARBA" id="ARBA00048478"/>
    </source>
</evidence>
<keyword evidence="7 10" id="KW-0067">ATP-binding</keyword>
<feature type="binding site" evidence="10">
    <location>
        <begin position="7"/>
        <end position="15"/>
    </location>
    <ligand>
        <name>ATP</name>
        <dbReference type="ChEBI" id="CHEBI:30616"/>
    </ligand>
</feature>
<evidence type="ECO:0000313" key="12">
    <source>
        <dbReference type="Proteomes" id="UP001319921"/>
    </source>
</evidence>
<dbReference type="GO" id="GO:0006220">
    <property type="term" value="P:pyrimidine nucleotide metabolic process"/>
    <property type="evidence" value="ECO:0007669"/>
    <property type="project" value="UniProtKB-UniRule"/>
</dbReference>
<keyword evidence="5 10" id="KW-0547">Nucleotide-binding</keyword>
<dbReference type="GO" id="GO:0005737">
    <property type="term" value="C:cytoplasm"/>
    <property type="evidence" value="ECO:0007669"/>
    <property type="project" value="UniProtKB-SubCell"/>
</dbReference>
<dbReference type="SUPFAM" id="SSF52540">
    <property type="entry name" value="P-loop containing nucleoside triphosphate hydrolases"/>
    <property type="match status" value="1"/>
</dbReference>
<comment type="catalytic activity">
    <reaction evidence="9 10">
        <text>CMP + ATP = CDP + ADP</text>
        <dbReference type="Rhea" id="RHEA:11600"/>
        <dbReference type="ChEBI" id="CHEBI:30616"/>
        <dbReference type="ChEBI" id="CHEBI:58069"/>
        <dbReference type="ChEBI" id="CHEBI:60377"/>
        <dbReference type="ChEBI" id="CHEBI:456216"/>
        <dbReference type="EC" id="2.7.4.25"/>
    </reaction>
</comment>
<dbReference type="EMBL" id="AP025226">
    <property type="protein sequence ID" value="BDB97631.1"/>
    <property type="molecule type" value="Genomic_DNA"/>
</dbReference>
<keyword evidence="6 10" id="KW-0418">Kinase</keyword>
<dbReference type="KEGG" id="scas:SACC_06480"/>
<evidence type="ECO:0000256" key="10">
    <source>
        <dbReference type="HAMAP-Rule" id="MF_00239"/>
    </source>
</evidence>
<keyword evidence="12" id="KW-1185">Reference proteome</keyword>
<evidence type="ECO:0000256" key="5">
    <source>
        <dbReference type="ARBA" id="ARBA00022741"/>
    </source>
</evidence>
<dbReference type="Proteomes" id="UP001319921">
    <property type="component" value="Chromosome"/>
</dbReference>
<dbReference type="EC" id="2.7.4.25" evidence="10"/>
<name>A0AAQ4CPA0_9CREN</name>
<sequence length="194" mass="22366">MIIIISGPPGSGKTSVASRLASQISFRFISAGSIFREIAKSMKLDIIDLNRLAETNFDIDKMVDNKIYEHIIKEKNLVIESHIAGWLFREYADIAVYLWASLKTRANRIAARDRISYDEAVSQIIKREYMHYRRFKKYYGIDINDLSVYDLVINTSYLTVDEIVKIILLYFSSVVSAKSDLLKKENTNDNVWPV</sequence>
<reference evidence="11 12" key="1">
    <citation type="journal article" date="2022" name="Microbiol. Resour. Announc.">
        <title>Complete Genome Sequence of the Hyperthermophilic and Acidophilic Archaeon Saccharolobus caldissimus Strain HS-3T.</title>
        <authorList>
            <person name="Sakai H.D."/>
            <person name="Kurosawa N."/>
        </authorList>
    </citation>
    <scope>NUCLEOTIDE SEQUENCE [LARGE SCALE GENOMIC DNA]</scope>
    <source>
        <strain evidence="11 12">JCM32116</strain>
    </source>
</reference>
<dbReference type="InterPro" id="IPR011994">
    <property type="entry name" value="Cytidylate_kinase_dom"/>
</dbReference>
<evidence type="ECO:0000313" key="11">
    <source>
        <dbReference type="EMBL" id="BDB97631.1"/>
    </source>
</evidence>
<proteinExistence type="inferred from homology"/>
<dbReference type="CDD" id="cd02020">
    <property type="entry name" value="CMPK"/>
    <property type="match status" value="1"/>
</dbReference>
<dbReference type="NCBIfam" id="TIGR02173">
    <property type="entry name" value="cyt_kin_arch"/>
    <property type="match status" value="1"/>
</dbReference>
<comment type="similarity">
    <text evidence="2 10">Belongs to the cytidylate kinase family. Type 2 subfamily.</text>
</comment>
<dbReference type="InterPro" id="IPR011892">
    <property type="entry name" value="Cyt_kin_arch"/>
</dbReference>
<dbReference type="RefSeq" id="WP_229571616.1">
    <property type="nucleotide sequence ID" value="NZ_AP025226.1"/>
</dbReference>
<evidence type="ECO:0000256" key="3">
    <source>
        <dbReference type="ARBA" id="ARBA00022490"/>
    </source>
</evidence>
<keyword evidence="3 10" id="KW-0963">Cytoplasm</keyword>
<evidence type="ECO:0000256" key="8">
    <source>
        <dbReference type="ARBA" id="ARBA00047615"/>
    </source>
</evidence>